<dbReference type="GO" id="GO:0005524">
    <property type="term" value="F:ATP binding"/>
    <property type="evidence" value="ECO:0007669"/>
    <property type="project" value="UniProtKB-KW"/>
</dbReference>
<organism evidence="16">
    <name type="scientific">Candidatus Moduliflexus flocculans</name>
    <dbReference type="NCBI Taxonomy" id="1499966"/>
    <lineage>
        <taxon>Bacteria</taxon>
        <taxon>Candidatus Moduliflexota</taxon>
        <taxon>Candidatus Moduliflexia</taxon>
        <taxon>Candidatus Moduliflexales</taxon>
        <taxon>Candidatus Moduliflexaceae</taxon>
    </lineage>
</organism>
<dbReference type="InterPro" id="IPR036890">
    <property type="entry name" value="HATPase_C_sf"/>
</dbReference>
<dbReference type="PROSITE" id="PS50112">
    <property type="entry name" value="PAS"/>
    <property type="match status" value="1"/>
</dbReference>
<evidence type="ECO:0000256" key="9">
    <source>
        <dbReference type="ARBA" id="ARBA00023012"/>
    </source>
</evidence>
<dbReference type="PROSITE" id="PS50885">
    <property type="entry name" value="HAMP"/>
    <property type="match status" value="1"/>
</dbReference>
<dbReference type="SMART" id="SM00086">
    <property type="entry name" value="PAC"/>
    <property type="match status" value="1"/>
</dbReference>
<feature type="domain" description="PAC" evidence="14">
    <location>
        <begin position="358"/>
        <end position="410"/>
    </location>
</feature>
<dbReference type="SUPFAM" id="SSF55874">
    <property type="entry name" value="ATPase domain of HSP90 chaperone/DNA topoisomerase II/histidine kinase"/>
    <property type="match status" value="1"/>
</dbReference>
<keyword evidence="11" id="KW-0812">Transmembrane</keyword>
<gene>
    <name evidence="16" type="ORF">U14_02468</name>
</gene>
<keyword evidence="5" id="KW-0808">Transferase</keyword>
<evidence type="ECO:0000256" key="1">
    <source>
        <dbReference type="ARBA" id="ARBA00000085"/>
    </source>
</evidence>
<keyword evidence="11" id="KW-1133">Transmembrane helix</keyword>
<proteinExistence type="predicted"/>
<keyword evidence="11" id="KW-0472">Membrane</keyword>
<dbReference type="Pfam" id="PF02518">
    <property type="entry name" value="HATPase_c"/>
    <property type="match status" value="1"/>
</dbReference>
<dbReference type="GO" id="GO:0000155">
    <property type="term" value="F:phosphorelay sensor kinase activity"/>
    <property type="evidence" value="ECO:0007669"/>
    <property type="project" value="InterPro"/>
</dbReference>
<feature type="domain" description="PAS" evidence="13">
    <location>
        <begin position="283"/>
        <end position="324"/>
    </location>
</feature>
<dbReference type="AlphaFoldDB" id="A0A081BLF9"/>
<dbReference type="PANTHER" id="PTHR43065">
    <property type="entry name" value="SENSOR HISTIDINE KINASE"/>
    <property type="match status" value="1"/>
</dbReference>
<evidence type="ECO:0000259" key="15">
    <source>
        <dbReference type="PROSITE" id="PS50885"/>
    </source>
</evidence>
<dbReference type="CDD" id="cd00082">
    <property type="entry name" value="HisKA"/>
    <property type="match status" value="1"/>
</dbReference>
<comment type="subcellular location">
    <subcellularLocation>
        <location evidence="2">Membrane</location>
    </subcellularLocation>
</comment>
<evidence type="ECO:0000313" key="17">
    <source>
        <dbReference type="Proteomes" id="UP000030700"/>
    </source>
</evidence>
<dbReference type="CDD" id="cd00130">
    <property type="entry name" value="PAS"/>
    <property type="match status" value="1"/>
</dbReference>
<feature type="coiled-coil region" evidence="10">
    <location>
        <begin position="266"/>
        <end position="293"/>
    </location>
</feature>
<dbReference type="InterPro" id="IPR004358">
    <property type="entry name" value="Sig_transdc_His_kin-like_C"/>
</dbReference>
<keyword evidence="10" id="KW-0175">Coiled coil</keyword>
<dbReference type="EMBL" id="DF820457">
    <property type="protein sequence ID" value="GAK51225.1"/>
    <property type="molecule type" value="Genomic_DNA"/>
</dbReference>
<keyword evidence="7 16" id="KW-0418">Kinase</keyword>
<dbReference type="InterPro" id="IPR000014">
    <property type="entry name" value="PAS"/>
</dbReference>
<dbReference type="NCBIfam" id="TIGR00229">
    <property type="entry name" value="sensory_box"/>
    <property type="match status" value="1"/>
</dbReference>
<feature type="coiled-coil region" evidence="10">
    <location>
        <begin position="113"/>
        <end position="197"/>
    </location>
</feature>
<evidence type="ECO:0000256" key="5">
    <source>
        <dbReference type="ARBA" id="ARBA00022679"/>
    </source>
</evidence>
<keyword evidence="9" id="KW-0902">Two-component regulatory system</keyword>
<evidence type="ECO:0000256" key="2">
    <source>
        <dbReference type="ARBA" id="ARBA00004370"/>
    </source>
</evidence>
<evidence type="ECO:0000259" key="13">
    <source>
        <dbReference type="PROSITE" id="PS50112"/>
    </source>
</evidence>
<evidence type="ECO:0000259" key="12">
    <source>
        <dbReference type="PROSITE" id="PS50109"/>
    </source>
</evidence>
<feature type="domain" description="Histidine kinase" evidence="12">
    <location>
        <begin position="660"/>
        <end position="765"/>
    </location>
</feature>
<reference evidence="16" key="1">
    <citation type="journal article" date="2015" name="PeerJ">
        <title>First genomic representation of candidate bacterial phylum KSB3 points to enhanced environmental sensing as a trigger of wastewater bulking.</title>
        <authorList>
            <person name="Sekiguchi Y."/>
            <person name="Ohashi A."/>
            <person name="Parks D.H."/>
            <person name="Yamauchi T."/>
            <person name="Tyson G.W."/>
            <person name="Hugenholtz P."/>
        </authorList>
    </citation>
    <scope>NUCLEOTIDE SEQUENCE [LARGE SCALE GENOMIC DNA]</scope>
</reference>
<keyword evidence="8" id="KW-0067">ATP-binding</keyword>
<dbReference type="GO" id="GO:0006355">
    <property type="term" value="P:regulation of DNA-templated transcription"/>
    <property type="evidence" value="ECO:0007669"/>
    <property type="project" value="InterPro"/>
</dbReference>
<dbReference type="InterPro" id="IPR001610">
    <property type="entry name" value="PAC"/>
</dbReference>
<feature type="transmembrane region" description="Helical" evidence="11">
    <location>
        <begin position="13"/>
        <end position="34"/>
    </location>
</feature>
<keyword evidence="17" id="KW-1185">Reference proteome</keyword>
<dbReference type="Pfam" id="PF00989">
    <property type="entry name" value="PAS"/>
    <property type="match status" value="1"/>
</dbReference>
<accession>A0A081BLF9</accession>
<comment type="catalytic activity">
    <reaction evidence="1">
        <text>ATP + protein L-histidine = ADP + protein N-phospho-L-histidine.</text>
        <dbReference type="EC" id="2.7.13.3"/>
    </reaction>
</comment>
<dbReference type="SMART" id="SM00091">
    <property type="entry name" value="PAS"/>
    <property type="match status" value="1"/>
</dbReference>
<dbReference type="InterPro" id="IPR035965">
    <property type="entry name" value="PAS-like_dom_sf"/>
</dbReference>
<dbReference type="InterPro" id="IPR000700">
    <property type="entry name" value="PAS-assoc_C"/>
</dbReference>
<dbReference type="PRINTS" id="PR00344">
    <property type="entry name" value="BCTRLSENSOR"/>
</dbReference>
<evidence type="ECO:0000256" key="7">
    <source>
        <dbReference type="ARBA" id="ARBA00022777"/>
    </source>
</evidence>
<dbReference type="InterPro" id="IPR036097">
    <property type="entry name" value="HisK_dim/P_sf"/>
</dbReference>
<evidence type="ECO:0000256" key="3">
    <source>
        <dbReference type="ARBA" id="ARBA00012438"/>
    </source>
</evidence>
<dbReference type="SUPFAM" id="SSF158472">
    <property type="entry name" value="HAMP domain-like"/>
    <property type="match status" value="1"/>
</dbReference>
<sequence>MKALLNISIASKIWLSISILILGNLFFVVMGFDLSIKQNERLRAVSRNLIPAAKQSEVALDAFAQQLKAHEELALTGESEALQTAEVESIRVNDALQRLMRLEGLSEAERQHIQALSDQLQDFSERAKSLYLNVAASFEQNDLSNDQQESLRIEAEAVNQQAKQLEETLKRYVATFNETLEKELSEIRREADRRARENAVVFIIVVLFSISVIAIMVKRSIITPLFRIVQIAEHVTAGEQQIEWLPQSRDEIGVLNTSLRAMTTNLQAEIHDRKRAEESVREAEKKYRGIFENSFDGIFQADERGRVVDVNAALASIMGYESPQDLLASVANITERFECDESELERLETMLSQDGKIRQFETPLRQANGNRVWVSFSARSVYDTHGKLLCYEGSLRDVTERKEAEELQRAYQQEIERQVKERTLELSQALDHLKATQQELVQSEKMAALGHLVSGVAHEINTPLGAIRASIGNISNALNETIQALPNLFESLSSAQRVLFFSLVQRALQEKKTHLTSREERNIKRTLREELETHHVFDPDTIADTLVDMGIYEQIDSFLPLFEHIGKQNEDALASSILHAAYNLSIQRHNSENIVTAVERASKVVFALKSYAHYDHSGEKVSSMITDGIDVVLTLYHNKLKHGVEVTKHYEQVPPILCYPDELNQVWTNIIHNAIQAMDGHGTLDISVRQKDEQLQVSITDSGCGIPQNIQQRIFEPFFTTKPAGEGSGLGLDICQKIIEKHRGRIDLESEPGCTTFTVSLPLNIPA</sequence>
<evidence type="ECO:0000256" key="11">
    <source>
        <dbReference type="SAM" id="Phobius"/>
    </source>
</evidence>
<dbReference type="InterPro" id="IPR003660">
    <property type="entry name" value="HAMP_dom"/>
</dbReference>
<dbReference type="Gene3D" id="1.10.287.130">
    <property type="match status" value="1"/>
</dbReference>
<dbReference type="PANTHER" id="PTHR43065:SF48">
    <property type="entry name" value="HISTIDINE KINASE"/>
    <property type="match status" value="1"/>
</dbReference>
<evidence type="ECO:0000256" key="6">
    <source>
        <dbReference type="ARBA" id="ARBA00022741"/>
    </source>
</evidence>
<dbReference type="GO" id="GO:0016020">
    <property type="term" value="C:membrane"/>
    <property type="evidence" value="ECO:0007669"/>
    <property type="project" value="UniProtKB-SubCell"/>
</dbReference>
<name>A0A081BLF9_9BACT</name>
<feature type="transmembrane region" description="Helical" evidence="11">
    <location>
        <begin position="198"/>
        <end position="217"/>
    </location>
</feature>
<dbReference type="PROSITE" id="PS50113">
    <property type="entry name" value="PAC"/>
    <property type="match status" value="1"/>
</dbReference>
<dbReference type="InterPro" id="IPR013767">
    <property type="entry name" value="PAS_fold"/>
</dbReference>
<dbReference type="CDD" id="cd06225">
    <property type="entry name" value="HAMP"/>
    <property type="match status" value="1"/>
</dbReference>
<dbReference type="Proteomes" id="UP000030700">
    <property type="component" value="Unassembled WGS sequence"/>
</dbReference>
<dbReference type="STRING" id="1499966.U14_02468"/>
<keyword evidence="4" id="KW-0597">Phosphoprotein</keyword>
<dbReference type="Pfam" id="PF00672">
    <property type="entry name" value="HAMP"/>
    <property type="match status" value="1"/>
</dbReference>
<keyword evidence="6" id="KW-0547">Nucleotide-binding</keyword>
<dbReference type="SMART" id="SM00304">
    <property type="entry name" value="HAMP"/>
    <property type="match status" value="1"/>
</dbReference>
<dbReference type="SMART" id="SM00387">
    <property type="entry name" value="HATPase_c"/>
    <property type="match status" value="1"/>
</dbReference>
<dbReference type="InterPro" id="IPR003594">
    <property type="entry name" value="HATPase_dom"/>
</dbReference>
<dbReference type="HOGENOM" id="CLU_363188_0_0_0"/>
<protein>
    <recommendedName>
        <fullName evidence="3">histidine kinase</fullName>
        <ecNumber evidence="3">2.7.13.3</ecNumber>
    </recommendedName>
</protein>
<evidence type="ECO:0000256" key="8">
    <source>
        <dbReference type="ARBA" id="ARBA00022840"/>
    </source>
</evidence>
<dbReference type="Gene3D" id="6.10.340.10">
    <property type="match status" value="1"/>
</dbReference>
<dbReference type="EC" id="2.7.13.3" evidence="3"/>
<evidence type="ECO:0000256" key="10">
    <source>
        <dbReference type="SAM" id="Coils"/>
    </source>
</evidence>
<dbReference type="InterPro" id="IPR005467">
    <property type="entry name" value="His_kinase_dom"/>
</dbReference>
<dbReference type="PROSITE" id="PS50109">
    <property type="entry name" value="HIS_KIN"/>
    <property type="match status" value="1"/>
</dbReference>
<evidence type="ECO:0000313" key="16">
    <source>
        <dbReference type="EMBL" id="GAK51225.1"/>
    </source>
</evidence>
<dbReference type="Gene3D" id="3.30.450.20">
    <property type="entry name" value="PAS domain"/>
    <property type="match status" value="1"/>
</dbReference>
<dbReference type="SUPFAM" id="SSF47384">
    <property type="entry name" value="Homodimeric domain of signal transducing histidine kinase"/>
    <property type="match status" value="1"/>
</dbReference>
<feature type="domain" description="HAMP" evidence="15">
    <location>
        <begin position="219"/>
        <end position="271"/>
    </location>
</feature>
<dbReference type="InterPro" id="IPR003661">
    <property type="entry name" value="HisK_dim/P_dom"/>
</dbReference>
<evidence type="ECO:0000256" key="4">
    <source>
        <dbReference type="ARBA" id="ARBA00022553"/>
    </source>
</evidence>
<evidence type="ECO:0000259" key="14">
    <source>
        <dbReference type="PROSITE" id="PS50113"/>
    </source>
</evidence>
<dbReference type="Gene3D" id="3.30.565.10">
    <property type="entry name" value="Histidine kinase-like ATPase, C-terminal domain"/>
    <property type="match status" value="1"/>
</dbReference>
<dbReference type="SUPFAM" id="SSF55785">
    <property type="entry name" value="PYP-like sensor domain (PAS domain)"/>
    <property type="match status" value="1"/>
</dbReference>